<evidence type="ECO:0000313" key="4">
    <source>
        <dbReference type="Proteomes" id="UP001321498"/>
    </source>
</evidence>
<organism evidence="3 4">
    <name type="scientific">Naasia aerilata</name>
    <dbReference type="NCBI Taxonomy" id="1162966"/>
    <lineage>
        <taxon>Bacteria</taxon>
        <taxon>Bacillati</taxon>
        <taxon>Actinomycetota</taxon>
        <taxon>Actinomycetes</taxon>
        <taxon>Micrococcales</taxon>
        <taxon>Microbacteriaceae</taxon>
        <taxon>Naasia</taxon>
    </lineage>
</organism>
<feature type="transmembrane region" description="Helical" evidence="2">
    <location>
        <begin position="68"/>
        <end position="90"/>
    </location>
</feature>
<feature type="region of interest" description="Disordered" evidence="1">
    <location>
        <begin position="127"/>
        <end position="148"/>
    </location>
</feature>
<proteinExistence type="predicted"/>
<feature type="transmembrane region" description="Helical" evidence="2">
    <location>
        <begin position="96"/>
        <end position="118"/>
    </location>
</feature>
<keyword evidence="2" id="KW-0472">Membrane</keyword>
<sequence length="148" mass="15817">MDGVREKSDGPADEDDQELQKGRPEEHEEADLDGADPLHAGLERVVHRIRGVVGVRHEELVEEPPQPVSVLVVVVVVMPVGVLVPVLMPVGVLMPALVPVVITVSVTLRVVVIVRFGVRVLVPRRPGRPRSGHRGGAPAPSFSASPTP</sequence>
<accession>A0ABN6XLN9</accession>
<evidence type="ECO:0000256" key="1">
    <source>
        <dbReference type="SAM" id="MobiDB-lite"/>
    </source>
</evidence>
<protein>
    <submittedName>
        <fullName evidence="3">Uncharacterized protein</fullName>
    </submittedName>
</protein>
<feature type="compositionally biased region" description="Low complexity" evidence="1">
    <location>
        <begin position="136"/>
        <end position="148"/>
    </location>
</feature>
<keyword evidence="2" id="KW-1133">Transmembrane helix</keyword>
<reference evidence="4" key="1">
    <citation type="journal article" date="2019" name="Int. J. Syst. Evol. Microbiol.">
        <title>The Global Catalogue of Microorganisms (GCM) 10K type strain sequencing project: providing services to taxonomists for standard genome sequencing and annotation.</title>
        <authorList>
            <consortium name="The Broad Institute Genomics Platform"/>
            <consortium name="The Broad Institute Genome Sequencing Center for Infectious Disease"/>
            <person name="Wu L."/>
            <person name="Ma J."/>
        </authorList>
    </citation>
    <scope>NUCLEOTIDE SEQUENCE [LARGE SCALE GENOMIC DNA]</scope>
    <source>
        <strain evidence="4">NBRC 108725</strain>
    </source>
</reference>
<keyword evidence="4" id="KW-1185">Reference proteome</keyword>
<name>A0ABN6XLN9_9MICO</name>
<feature type="compositionally biased region" description="Basic and acidic residues" evidence="1">
    <location>
        <begin position="1"/>
        <end position="10"/>
    </location>
</feature>
<dbReference type="Proteomes" id="UP001321498">
    <property type="component" value="Chromosome"/>
</dbReference>
<evidence type="ECO:0000313" key="3">
    <source>
        <dbReference type="EMBL" id="BDZ45789.1"/>
    </source>
</evidence>
<dbReference type="EMBL" id="AP027731">
    <property type="protein sequence ID" value="BDZ45789.1"/>
    <property type="molecule type" value="Genomic_DNA"/>
</dbReference>
<evidence type="ECO:0000256" key="2">
    <source>
        <dbReference type="SAM" id="Phobius"/>
    </source>
</evidence>
<gene>
    <name evidence="3" type="ORF">GCM10025866_16980</name>
</gene>
<keyword evidence="2" id="KW-0812">Transmembrane</keyword>
<feature type="region of interest" description="Disordered" evidence="1">
    <location>
        <begin position="1"/>
        <end position="37"/>
    </location>
</feature>